<dbReference type="GeneID" id="103003392"/>
<feature type="compositionally biased region" description="Basic and acidic residues" evidence="5">
    <location>
        <begin position="848"/>
        <end position="860"/>
    </location>
</feature>
<evidence type="ECO:0000259" key="7">
    <source>
        <dbReference type="PROSITE" id="PS50831"/>
    </source>
</evidence>
<dbReference type="PROSITE" id="PS50831">
    <property type="entry name" value="SOHO"/>
    <property type="match status" value="1"/>
</dbReference>
<feature type="compositionally biased region" description="Basic and acidic residues" evidence="5">
    <location>
        <begin position="252"/>
        <end position="262"/>
    </location>
</feature>
<feature type="compositionally biased region" description="Polar residues" evidence="5">
    <location>
        <begin position="331"/>
        <end position="349"/>
    </location>
</feature>
<comment type="subcellular location">
    <subcellularLocation>
        <location evidence="1">Cell junction</location>
    </subcellularLocation>
</comment>
<dbReference type="CDD" id="cd11923">
    <property type="entry name" value="SH3_Sorbs2_2"/>
    <property type="match status" value="1"/>
</dbReference>
<dbReference type="Gene3D" id="2.30.30.40">
    <property type="entry name" value="SH3 Domains"/>
    <property type="match status" value="3"/>
</dbReference>
<dbReference type="GO" id="GO:0043025">
    <property type="term" value="C:neuronal cell body"/>
    <property type="evidence" value="ECO:0007669"/>
    <property type="project" value="TreeGrafter"/>
</dbReference>
<dbReference type="InterPro" id="IPR036028">
    <property type="entry name" value="SH3-like_dom_sf"/>
</dbReference>
<evidence type="ECO:0000256" key="5">
    <source>
        <dbReference type="SAM" id="MobiDB-lite"/>
    </source>
</evidence>
<dbReference type="InterPro" id="IPR003127">
    <property type="entry name" value="SoHo_dom"/>
</dbReference>
<dbReference type="GO" id="GO:0030425">
    <property type="term" value="C:dendrite"/>
    <property type="evidence" value="ECO:0007669"/>
    <property type="project" value="TreeGrafter"/>
</dbReference>
<dbReference type="Proteomes" id="UP001652580">
    <property type="component" value="Chromosome 21"/>
</dbReference>
<dbReference type="Pfam" id="PF14604">
    <property type="entry name" value="SH3_9"/>
    <property type="match status" value="1"/>
</dbReference>
<name>A0A383ZS94_BALAC</name>
<feature type="compositionally biased region" description="Pro residues" evidence="5">
    <location>
        <begin position="694"/>
        <end position="704"/>
    </location>
</feature>
<evidence type="ECO:0000259" key="6">
    <source>
        <dbReference type="PROSITE" id="PS50002"/>
    </source>
</evidence>
<dbReference type="RefSeq" id="XP_007177965.2">
    <property type="nucleotide sequence ID" value="XM_007177903.3"/>
</dbReference>
<dbReference type="InterPro" id="IPR001452">
    <property type="entry name" value="SH3_domain"/>
</dbReference>
<feature type="domain" description="SoHo" evidence="7">
    <location>
        <begin position="166"/>
        <end position="227"/>
    </location>
</feature>
<feature type="domain" description="SH3" evidence="6">
    <location>
        <begin position="511"/>
        <end position="572"/>
    </location>
</feature>
<accession>A0A383ZS94</accession>
<dbReference type="GO" id="GO:0005886">
    <property type="term" value="C:plasma membrane"/>
    <property type="evidence" value="ECO:0007669"/>
    <property type="project" value="UniProtKB-SubCell"/>
</dbReference>
<feature type="region of interest" description="Disordered" evidence="5">
    <location>
        <begin position="718"/>
        <end position="737"/>
    </location>
</feature>
<dbReference type="PRINTS" id="PR00452">
    <property type="entry name" value="SH3DOMAIN"/>
</dbReference>
<feature type="compositionally biased region" description="Polar residues" evidence="5">
    <location>
        <begin position="83"/>
        <end position="96"/>
    </location>
</feature>
<evidence type="ECO:0000313" key="9">
    <source>
        <dbReference type="RefSeq" id="XP_007177965.2"/>
    </source>
</evidence>
<evidence type="ECO:0000256" key="2">
    <source>
        <dbReference type="ARBA" id="ARBA00022443"/>
    </source>
</evidence>
<feature type="compositionally biased region" description="Low complexity" evidence="5">
    <location>
        <begin position="863"/>
        <end position="877"/>
    </location>
</feature>
<dbReference type="PROSITE" id="PS50002">
    <property type="entry name" value="SH3"/>
    <property type="match status" value="3"/>
</dbReference>
<keyword evidence="2 4" id="KW-0728">SH3 domain</keyword>
<feature type="compositionally biased region" description="Basic and acidic residues" evidence="5">
    <location>
        <begin position="426"/>
        <end position="439"/>
    </location>
</feature>
<sequence>MNTDSGGCARKRAAMSVTLTSVKRVQSSPNLLAAGRDSQSPDSAWRCYNDRNQETLNGDATYSSLAAKGFRSVRPNLQEKKSPAQSQITVNGNSGGTVSPLSYYQRPFSPSAYSLPGSLNSSIIMQHGRSLDSSETYPQHAQSLDGSMGSSIPLYRSSEEEKRVTVIKAPHYPGIGPVDESGIPTAIRTTVDRPKDWYKTMFKQIHMVHKPDDDTDMYNTPYTYNAGLYNSPYGAQSHPAAKTQTYRPLSKSHSDNGTDAFKDASSPVPPPHVPPPVPPLRPRDRSSTEKHDWDPPDRKVDTRKFRSEPRSIFEYEPGKSSILQHERPASLYQSSIDRSLERPTSSASMASDFRKRRKSEPAVGQPRGLGDPTASRTSPGRADLPGSSTTLTKSFISSSPSSPSRAKDHESPRSYSSTLTDLGRSAPRERRGTPEKEKLPAKAVYDFKAQTSKELSFKKGDTVYILRRIDQNWYEGEHHGRVGIFPISYVEKLTPPEKAQPARPPPPAQPGEIGEAVAKYNFSADTNVELSLRKGDRIILLKRVDQNWYEGKIPGSNRQGIFPVSYVEVIKKNTTKGAEDYPDPPIPHSYSSDRIHSLSSNKLASSEPVPPPLHKASCGPDKGALQGITPGWLSLTAKCPLVKPLAPTLPPFLDNILDELEKLGALVLPADQAKPNTPEEITLEIKEDPSVALPLPPASAPAKPPSSLLPLPRLGVTSAATQPPEAAPLQDSRKTPQNQLADLTTMRKGSAGPEKVPEVLGDKFVTSAHASVGPLPQTLPVIGEEDEDIYEGVMAGIRRGPESQEPDALWCGHDGTEVTPLLHIEEEEEEREADRLKFPIAMPTGPRSPKEDSDAAKTSEEPSSFSSGDRTSTSFPSSLLSSLPFHSSLATVSDLVPTLSQPTQPYSSPLLPKYSYQQEISSPKLKADLKSDLLVLGKPPRSPVMSWRSCSSPVRGLSGSHRPQRPVFTHENIQGGGEPFQALYNYTPRNEDELELRESDVIDVMEKCDDGWFVGTSRRTKFFGTFPGNYVKRL</sequence>
<dbReference type="GO" id="GO:0045202">
    <property type="term" value="C:synapse"/>
    <property type="evidence" value="ECO:0007669"/>
    <property type="project" value="TreeGrafter"/>
</dbReference>
<dbReference type="PRINTS" id="PR00499">
    <property type="entry name" value="P67PHOX"/>
</dbReference>
<feature type="region of interest" description="Disordered" evidence="5">
    <location>
        <begin position="826"/>
        <end position="877"/>
    </location>
</feature>
<dbReference type="AlphaFoldDB" id="A0A383ZS94"/>
<feature type="domain" description="SH3" evidence="6">
    <location>
        <begin position="975"/>
        <end position="1034"/>
    </location>
</feature>
<feature type="region of interest" description="Disordered" evidence="5">
    <location>
        <begin position="26"/>
        <end position="46"/>
    </location>
</feature>
<evidence type="ECO:0000256" key="3">
    <source>
        <dbReference type="ARBA" id="ARBA00022949"/>
    </source>
</evidence>
<feature type="region of interest" description="Disordered" evidence="5">
    <location>
        <begin position="692"/>
        <end position="713"/>
    </location>
</feature>
<dbReference type="GO" id="GO:0005737">
    <property type="term" value="C:cytoplasm"/>
    <property type="evidence" value="ECO:0007669"/>
    <property type="project" value="UniProtKB-SubCell"/>
</dbReference>
<keyword evidence="8" id="KW-1185">Reference proteome</keyword>
<dbReference type="CDD" id="cd11917">
    <property type="entry name" value="SH3_Sorbs2_3"/>
    <property type="match status" value="1"/>
</dbReference>
<organism evidence="8 9">
    <name type="scientific">Balaenoptera acutorostrata</name>
    <name type="common">Common minke whale</name>
    <name type="synonym">Balaena rostrata</name>
    <dbReference type="NCBI Taxonomy" id="9767"/>
    <lineage>
        <taxon>Eukaryota</taxon>
        <taxon>Metazoa</taxon>
        <taxon>Chordata</taxon>
        <taxon>Craniata</taxon>
        <taxon>Vertebrata</taxon>
        <taxon>Euteleostomi</taxon>
        <taxon>Mammalia</taxon>
        <taxon>Eutheria</taxon>
        <taxon>Laurasiatheria</taxon>
        <taxon>Artiodactyla</taxon>
        <taxon>Whippomorpha</taxon>
        <taxon>Cetacea</taxon>
        <taxon>Mysticeti</taxon>
        <taxon>Balaenopteridae</taxon>
        <taxon>Balaenoptera</taxon>
    </lineage>
</organism>
<keyword evidence="3" id="KW-0965">Cell junction</keyword>
<feature type="compositionally biased region" description="Basic and acidic residues" evidence="5">
    <location>
        <begin position="281"/>
        <end position="317"/>
    </location>
</feature>
<protein>
    <submittedName>
        <fullName evidence="9">Sorbin and SH3 domain-containing protein 2 isoform X15</fullName>
    </submittedName>
</protein>
<dbReference type="CDD" id="cd11920">
    <property type="entry name" value="SH3_Sorbs2_1"/>
    <property type="match status" value="1"/>
</dbReference>
<dbReference type="PANTHER" id="PTHR14167:SF56">
    <property type="entry name" value="SORBIN AND SH3 DOMAIN-CONTAINING PROTEIN 2"/>
    <property type="match status" value="1"/>
</dbReference>
<dbReference type="PANTHER" id="PTHR14167">
    <property type="entry name" value="SH3 DOMAIN-CONTAINING"/>
    <property type="match status" value="1"/>
</dbReference>
<dbReference type="Pfam" id="PF00018">
    <property type="entry name" value="SH3_1"/>
    <property type="match status" value="2"/>
</dbReference>
<evidence type="ECO:0000256" key="4">
    <source>
        <dbReference type="PROSITE-ProRule" id="PRU00192"/>
    </source>
</evidence>
<dbReference type="CTD" id="8470"/>
<feature type="domain" description="SH3" evidence="6">
    <location>
        <begin position="436"/>
        <end position="495"/>
    </location>
</feature>
<dbReference type="SMART" id="SM00459">
    <property type="entry name" value="Sorb"/>
    <property type="match status" value="1"/>
</dbReference>
<dbReference type="GO" id="GO:0007219">
    <property type="term" value="P:Notch signaling pathway"/>
    <property type="evidence" value="ECO:0007669"/>
    <property type="project" value="TreeGrafter"/>
</dbReference>
<dbReference type="InterPro" id="IPR050384">
    <property type="entry name" value="Endophilin_SH3RF"/>
</dbReference>
<reference evidence="9" key="1">
    <citation type="submission" date="2025-08" db="UniProtKB">
        <authorList>
            <consortium name="RefSeq"/>
        </authorList>
    </citation>
    <scope>IDENTIFICATION</scope>
</reference>
<dbReference type="SMART" id="SM00326">
    <property type="entry name" value="SH3"/>
    <property type="match status" value="3"/>
</dbReference>
<dbReference type="GO" id="GO:0005925">
    <property type="term" value="C:focal adhesion"/>
    <property type="evidence" value="ECO:0007669"/>
    <property type="project" value="UniProtKB-SubCell"/>
</dbReference>
<feature type="compositionally biased region" description="Polar residues" evidence="5">
    <location>
        <begin position="386"/>
        <end position="396"/>
    </location>
</feature>
<evidence type="ECO:0000313" key="8">
    <source>
        <dbReference type="Proteomes" id="UP001652580"/>
    </source>
</evidence>
<feature type="region of interest" description="Disordered" evidence="5">
    <location>
        <begin position="576"/>
        <end position="621"/>
    </location>
</feature>
<gene>
    <name evidence="9" type="primary">SORBS2</name>
</gene>
<feature type="compositionally biased region" description="Pro residues" evidence="5">
    <location>
        <begin position="267"/>
        <end position="280"/>
    </location>
</feature>
<feature type="region of interest" description="Disordered" evidence="5">
    <location>
        <begin position="235"/>
        <end position="439"/>
    </location>
</feature>
<dbReference type="Pfam" id="PF02208">
    <property type="entry name" value="Sorb"/>
    <property type="match status" value="1"/>
</dbReference>
<dbReference type="SUPFAM" id="SSF50044">
    <property type="entry name" value="SH3-domain"/>
    <property type="match status" value="3"/>
</dbReference>
<feature type="region of interest" description="Disordered" evidence="5">
    <location>
        <begin position="73"/>
        <end position="96"/>
    </location>
</feature>
<evidence type="ECO:0000256" key="1">
    <source>
        <dbReference type="ARBA" id="ARBA00004282"/>
    </source>
</evidence>
<proteinExistence type="predicted"/>